<dbReference type="SUPFAM" id="SSF55904">
    <property type="entry name" value="Ornithine decarboxylase C-terminal domain"/>
    <property type="match status" value="1"/>
</dbReference>
<comment type="similarity">
    <text evidence="2">Belongs to the Orn/Lys/Arg decarboxylase class-I family.</text>
</comment>
<dbReference type="AlphaFoldDB" id="A0A5D4SVH3"/>
<keyword evidence="5" id="KW-0456">Lyase</keyword>
<dbReference type="InterPro" id="IPR000310">
    <property type="entry name" value="Orn/Lys/Arg_deCO2ase_major_dom"/>
</dbReference>
<dbReference type="PANTHER" id="PTHR43277:SF3">
    <property type="entry name" value="DECARBOXYLASE, PUTATIVE-RELATED"/>
    <property type="match status" value="1"/>
</dbReference>
<dbReference type="InterPro" id="IPR015424">
    <property type="entry name" value="PyrdxlP-dep_Trfase"/>
</dbReference>
<protein>
    <submittedName>
        <fullName evidence="8">Aminotransferase class I/II-fold pyridoxal phosphate-dependent enzyme</fullName>
    </submittedName>
</protein>
<evidence type="ECO:0000256" key="4">
    <source>
        <dbReference type="ARBA" id="ARBA00022898"/>
    </source>
</evidence>
<dbReference type="RefSeq" id="WP_148980463.1">
    <property type="nucleotide sequence ID" value="NZ_JBNILI010000013.1"/>
</dbReference>
<dbReference type="SUPFAM" id="SSF53383">
    <property type="entry name" value="PLP-dependent transferases"/>
    <property type="match status" value="1"/>
</dbReference>
<organism evidence="8 9">
    <name type="scientific">Sutcliffiella horikoshii</name>
    <dbReference type="NCBI Taxonomy" id="79883"/>
    <lineage>
        <taxon>Bacteria</taxon>
        <taxon>Bacillati</taxon>
        <taxon>Bacillota</taxon>
        <taxon>Bacilli</taxon>
        <taxon>Bacillales</taxon>
        <taxon>Bacillaceae</taxon>
        <taxon>Sutcliffiella</taxon>
    </lineage>
</organism>
<dbReference type="Gene3D" id="3.40.640.10">
    <property type="entry name" value="Type I PLP-dependent aspartate aminotransferase-like (Major domain)"/>
    <property type="match status" value="1"/>
</dbReference>
<evidence type="ECO:0000256" key="2">
    <source>
        <dbReference type="ARBA" id="ARBA00010671"/>
    </source>
</evidence>
<reference evidence="8 9" key="1">
    <citation type="submission" date="2019-08" db="EMBL/GenBank/DDBJ databases">
        <title>Bacillus genomes from the desert of Cuatro Cienegas, Coahuila.</title>
        <authorList>
            <person name="Olmedo-Alvarez G."/>
        </authorList>
    </citation>
    <scope>NUCLEOTIDE SEQUENCE [LARGE SCALE GENOMIC DNA]</scope>
    <source>
        <strain evidence="8 9">CH98b_3T</strain>
    </source>
</reference>
<feature type="domain" description="Orn/Lys/Arg decarboxylases family 1 pyridoxal-P attachment site" evidence="6">
    <location>
        <begin position="7"/>
        <end position="310"/>
    </location>
</feature>
<evidence type="ECO:0000259" key="6">
    <source>
        <dbReference type="Pfam" id="PF01276"/>
    </source>
</evidence>
<dbReference type="InterPro" id="IPR052357">
    <property type="entry name" value="Orn_Lys_Arg_decarboxylase-I"/>
</dbReference>
<evidence type="ECO:0000256" key="5">
    <source>
        <dbReference type="ARBA" id="ARBA00023239"/>
    </source>
</evidence>
<dbReference type="EMBL" id="VTET01000015">
    <property type="protein sequence ID" value="TYS65856.1"/>
    <property type="molecule type" value="Genomic_DNA"/>
</dbReference>
<evidence type="ECO:0000256" key="1">
    <source>
        <dbReference type="ARBA" id="ARBA00001933"/>
    </source>
</evidence>
<dbReference type="OrthoDB" id="9815233at2"/>
<sequence length="483" mass="53452">MLDQKKTPLFSGLKSHWEASPLSGHVPGHKFGTVFPEKARDYFNDILKLDVTEITGMDDLHDPEGMIAEAQRLASDLYGSEQTFFLVNGSTVGNLAMILATCRRGSKVLVQRNCHKSILNGLELAGADPVFLPCEVDDNMGVAVSVDLAYLYKALETTEGVTAVVLTNPNYYGVAIDLEDVVKTIHNYNIPVLVDEAHGAHFLLGEPFPNSALSSGADVVVQSAHKTLPAMTMGSWLHVQGKMVGKERIFHYLKMLQSSSPSYPLMASLDIARYHLASMSQQEIETVVEDIKGVRHALKKVREVEVVKPRDNRLLVDPLKLTLRSTNGLSGFELSTLLEKEGLFVELADPKNVLIILPLAVNEKKHDMIERIVRAVSKETEGSLRKEQITLPSFPAEISELSIPFSEQADYQRVKCLIEEAIGEVAAEAIVPYPPGIPLLFNGEKITSSTVEYIKALQQIGARFQTSEAFKSNYIYIYKKIKE</sequence>
<evidence type="ECO:0000313" key="8">
    <source>
        <dbReference type="EMBL" id="TYS65856.1"/>
    </source>
</evidence>
<dbReference type="Pfam" id="PF03711">
    <property type="entry name" value="OKR_DC_1_C"/>
    <property type="match status" value="1"/>
</dbReference>
<dbReference type="InterPro" id="IPR015421">
    <property type="entry name" value="PyrdxlP-dep_Trfase_major"/>
</dbReference>
<keyword evidence="3" id="KW-0210">Decarboxylase</keyword>
<keyword evidence="8" id="KW-0032">Aminotransferase</keyword>
<name>A0A5D4SVH3_9BACI</name>
<keyword evidence="8" id="KW-0808">Transferase</keyword>
<proteinExistence type="inferred from homology"/>
<dbReference type="InterPro" id="IPR008286">
    <property type="entry name" value="Prn/Lys/Arg_de-COase_C"/>
</dbReference>
<gene>
    <name evidence="8" type="ORF">FZC75_20130</name>
</gene>
<accession>A0A5D4SVH3</accession>
<keyword evidence="4" id="KW-0663">Pyridoxal phosphate</keyword>
<comment type="cofactor">
    <cofactor evidence="1">
        <name>pyridoxal 5'-phosphate</name>
        <dbReference type="ChEBI" id="CHEBI:597326"/>
    </cofactor>
</comment>
<dbReference type="GO" id="GO:0008483">
    <property type="term" value="F:transaminase activity"/>
    <property type="evidence" value="ECO:0007669"/>
    <property type="project" value="UniProtKB-KW"/>
</dbReference>
<evidence type="ECO:0000259" key="7">
    <source>
        <dbReference type="Pfam" id="PF03711"/>
    </source>
</evidence>
<dbReference type="Pfam" id="PF01276">
    <property type="entry name" value="OKR_DC_1"/>
    <property type="match status" value="1"/>
</dbReference>
<comment type="caution">
    <text evidence="8">The sequence shown here is derived from an EMBL/GenBank/DDBJ whole genome shotgun (WGS) entry which is preliminary data.</text>
</comment>
<evidence type="ECO:0000313" key="9">
    <source>
        <dbReference type="Proteomes" id="UP000324517"/>
    </source>
</evidence>
<dbReference type="Gene3D" id="3.90.105.10">
    <property type="entry name" value="Molybdopterin biosynthesis moea protein, domain 2"/>
    <property type="match status" value="1"/>
</dbReference>
<dbReference type="CDD" id="cd00615">
    <property type="entry name" value="Orn_deC_like"/>
    <property type="match status" value="1"/>
</dbReference>
<feature type="domain" description="Orn/Lys/Arg decarboxylase C-terminal" evidence="7">
    <location>
        <begin position="412"/>
        <end position="464"/>
    </location>
</feature>
<dbReference type="GO" id="GO:0016831">
    <property type="term" value="F:carboxy-lyase activity"/>
    <property type="evidence" value="ECO:0007669"/>
    <property type="project" value="UniProtKB-KW"/>
</dbReference>
<dbReference type="Proteomes" id="UP000324517">
    <property type="component" value="Unassembled WGS sequence"/>
</dbReference>
<evidence type="ECO:0000256" key="3">
    <source>
        <dbReference type="ARBA" id="ARBA00022793"/>
    </source>
</evidence>
<dbReference type="PANTHER" id="PTHR43277">
    <property type="entry name" value="ARGININE DECARBOXYLASE"/>
    <property type="match status" value="1"/>
</dbReference>
<dbReference type="InterPro" id="IPR036633">
    <property type="entry name" value="Prn/Lys/Arg_de-COase_C_sf"/>
</dbReference>